<keyword evidence="3" id="KW-1185">Reference proteome</keyword>
<proteinExistence type="predicted"/>
<feature type="region of interest" description="Disordered" evidence="1">
    <location>
        <begin position="1"/>
        <end position="25"/>
    </location>
</feature>
<organism evidence="2 3">
    <name type="scientific">Botryotinia calthae</name>
    <dbReference type="NCBI Taxonomy" id="38488"/>
    <lineage>
        <taxon>Eukaryota</taxon>
        <taxon>Fungi</taxon>
        <taxon>Dikarya</taxon>
        <taxon>Ascomycota</taxon>
        <taxon>Pezizomycotina</taxon>
        <taxon>Leotiomycetes</taxon>
        <taxon>Helotiales</taxon>
        <taxon>Sclerotiniaceae</taxon>
        <taxon>Botryotinia</taxon>
    </lineage>
</organism>
<protein>
    <submittedName>
        <fullName evidence="2">Uncharacterized protein</fullName>
    </submittedName>
</protein>
<dbReference type="AlphaFoldDB" id="A0A4Y8D3L8"/>
<feature type="compositionally biased region" description="Polar residues" evidence="1">
    <location>
        <begin position="8"/>
        <end position="23"/>
    </location>
</feature>
<dbReference type="EMBL" id="PHWZ01000136">
    <property type="protein sequence ID" value="TEY65812.1"/>
    <property type="molecule type" value="Genomic_DNA"/>
</dbReference>
<evidence type="ECO:0000313" key="2">
    <source>
        <dbReference type="EMBL" id="TEY65812.1"/>
    </source>
</evidence>
<accession>A0A4Y8D3L8</accession>
<sequence length="144" mass="16226">MKPIPLPSSENTMTPTHISPTTLDTHKACTDPNLYPNDTGFRRFVDWTRECDVPDQASPKQCSSNTDPERLYRGAADNAVDNDVECAVDAVKNTTRGVSSQVISLPLLTHLLTSIRHGKIRVNYDTRIMRKSPNERVRHAYMNM</sequence>
<reference evidence="2 3" key="1">
    <citation type="submission" date="2017-11" db="EMBL/GenBank/DDBJ databases">
        <title>Comparative genomics of Botrytis spp.</title>
        <authorList>
            <person name="Valero-Jimenez C.A."/>
            <person name="Tapia P."/>
            <person name="Veloso J."/>
            <person name="Silva-Moreno E."/>
            <person name="Staats M."/>
            <person name="Valdes J.H."/>
            <person name="Van Kan J.A.L."/>
        </authorList>
    </citation>
    <scope>NUCLEOTIDE SEQUENCE [LARGE SCALE GENOMIC DNA]</scope>
    <source>
        <strain evidence="2 3">MUCL2830</strain>
    </source>
</reference>
<evidence type="ECO:0000313" key="3">
    <source>
        <dbReference type="Proteomes" id="UP000297299"/>
    </source>
</evidence>
<evidence type="ECO:0000256" key="1">
    <source>
        <dbReference type="SAM" id="MobiDB-lite"/>
    </source>
</evidence>
<gene>
    <name evidence="2" type="ORF">BOTCAL_0136g00020</name>
</gene>
<name>A0A4Y8D3L8_9HELO</name>
<dbReference type="Proteomes" id="UP000297299">
    <property type="component" value="Unassembled WGS sequence"/>
</dbReference>
<comment type="caution">
    <text evidence="2">The sequence shown here is derived from an EMBL/GenBank/DDBJ whole genome shotgun (WGS) entry which is preliminary data.</text>
</comment>